<dbReference type="AlphaFoldDB" id="A0A099Y8Q4"/>
<evidence type="ECO:0000313" key="5">
    <source>
        <dbReference type="Proteomes" id="UP000030001"/>
    </source>
</evidence>
<sequence>MSQTIPIFYTISDDFAPYAAVAIESLLPYVSSDHQYQIIIVHQGLRQATRQNLKSLTRDNVEIIFYEINDAKLGAIQNRKENFLRADFFTPSIFYRLFLADLFPQYDKAIYVDSDTVWNGDPAEMFAIALNDDLIGAAPDHSVEHVAPMQTYIKNAVGVPAAEYINSGVLLMNFKQLRQDDFTQHFLYLLQKYHVDCIAPDQDYLNVMCSGRITYLNEKWNAMPKDDEFAAERVADPKLIHYNLFFKPWHFDQVMYDQYFWQAAQKTPYAQQLKTVRANYTQAMQQLDREKLMSMLNHADELPENPVTFKKLQDQGEQVRLS</sequence>
<dbReference type="Proteomes" id="UP000030001">
    <property type="component" value="Unassembled WGS sequence"/>
</dbReference>
<keyword evidence="3" id="KW-0479">Metal-binding</keyword>
<evidence type="ECO:0000256" key="3">
    <source>
        <dbReference type="ARBA" id="ARBA00022723"/>
    </source>
</evidence>
<accession>A0A099Y8Q4</accession>
<keyword evidence="2 4" id="KW-0808">Transferase</keyword>
<dbReference type="CDD" id="cd04194">
    <property type="entry name" value="GT8_A4GalT_like"/>
    <property type="match status" value="1"/>
</dbReference>
<proteinExistence type="predicted"/>
<name>A0A099Y8Q4_LIMMU</name>
<dbReference type="GO" id="GO:0016757">
    <property type="term" value="F:glycosyltransferase activity"/>
    <property type="evidence" value="ECO:0007669"/>
    <property type="project" value="UniProtKB-KW"/>
</dbReference>
<dbReference type="GO" id="GO:0046872">
    <property type="term" value="F:metal ion binding"/>
    <property type="evidence" value="ECO:0007669"/>
    <property type="project" value="UniProtKB-KW"/>
</dbReference>
<evidence type="ECO:0000313" key="4">
    <source>
        <dbReference type="EMBL" id="KGL66649.1"/>
    </source>
</evidence>
<dbReference type="EMBL" id="JROC01000034">
    <property type="protein sequence ID" value="KGL66649.1"/>
    <property type="molecule type" value="Genomic_DNA"/>
</dbReference>
<comment type="caution">
    <text evidence="4">The sequence shown here is derived from an EMBL/GenBank/DDBJ whole genome shotgun (WGS) entry which is preliminary data.</text>
</comment>
<dbReference type="RefSeq" id="WP_006499571.1">
    <property type="nucleotide sequence ID" value="NZ_JAQOMX010000053.1"/>
</dbReference>
<dbReference type="Gene3D" id="3.90.550.10">
    <property type="entry name" value="Spore Coat Polysaccharide Biosynthesis Protein SpsA, Chain A"/>
    <property type="match status" value="1"/>
</dbReference>
<dbReference type="PANTHER" id="PTHR13778">
    <property type="entry name" value="GLYCOSYLTRANSFERASE 8 DOMAIN-CONTAINING PROTEIN"/>
    <property type="match status" value="1"/>
</dbReference>
<dbReference type="InterPro" id="IPR002495">
    <property type="entry name" value="Glyco_trans_8"/>
</dbReference>
<protein>
    <submittedName>
        <fullName evidence="4">Glucosyltransferase</fullName>
    </submittedName>
</protein>
<dbReference type="InterPro" id="IPR050748">
    <property type="entry name" value="Glycosyltrans_8_dom-fam"/>
</dbReference>
<dbReference type="InterPro" id="IPR029044">
    <property type="entry name" value="Nucleotide-diphossugar_trans"/>
</dbReference>
<dbReference type="PANTHER" id="PTHR13778:SF47">
    <property type="entry name" value="LIPOPOLYSACCHARIDE 1,3-GALACTOSYLTRANSFERASE"/>
    <property type="match status" value="1"/>
</dbReference>
<reference evidence="4 5" key="1">
    <citation type="submission" date="2014-09" db="EMBL/GenBank/DDBJ databases">
        <title>Lactobacillus mucosae CRL573 Genome Sequencing.</title>
        <authorList>
            <person name="Bleckwedel J."/>
            <person name="Teran L.C."/>
            <person name="Bonacina J."/>
            <person name="Saavedra L."/>
            <person name="Mozzi F.B."/>
            <person name="Raya R.R."/>
        </authorList>
    </citation>
    <scope>NUCLEOTIDE SEQUENCE [LARGE SCALE GENOMIC DNA]</scope>
    <source>
        <strain evidence="4 5">CRL573</strain>
    </source>
</reference>
<evidence type="ECO:0000256" key="1">
    <source>
        <dbReference type="ARBA" id="ARBA00022676"/>
    </source>
</evidence>
<keyword evidence="1" id="KW-0328">Glycosyltransferase</keyword>
<evidence type="ECO:0000256" key="2">
    <source>
        <dbReference type="ARBA" id="ARBA00022679"/>
    </source>
</evidence>
<dbReference type="SUPFAM" id="SSF53448">
    <property type="entry name" value="Nucleotide-diphospho-sugar transferases"/>
    <property type="match status" value="1"/>
</dbReference>
<gene>
    <name evidence="4" type="ORF">LX03_07365</name>
</gene>
<organism evidence="4 5">
    <name type="scientific">Limosilactobacillus mucosae</name>
    <name type="common">Lactobacillus mucosae</name>
    <dbReference type="NCBI Taxonomy" id="97478"/>
    <lineage>
        <taxon>Bacteria</taxon>
        <taxon>Bacillati</taxon>
        <taxon>Bacillota</taxon>
        <taxon>Bacilli</taxon>
        <taxon>Lactobacillales</taxon>
        <taxon>Lactobacillaceae</taxon>
        <taxon>Limosilactobacillus</taxon>
    </lineage>
</organism>
<dbReference type="Pfam" id="PF01501">
    <property type="entry name" value="Glyco_transf_8"/>
    <property type="match status" value="1"/>
</dbReference>